<keyword evidence="1" id="KW-0812">Transmembrane</keyword>
<comment type="caution">
    <text evidence="3">The sequence shown here is derived from an EMBL/GenBank/DDBJ whole genome shotgun (WGS) entry which is preliminary data.</text>
</comment>
<dbReference type="OrthoDB" id="9806903at2"/>
<dbReference type="EMBL" id="VJVV01000001">
    <property type="protein sequence ID" value="TRO83884.1"/>
    <property type="molecule type" value="Genomic_DNA"/>
</dbReference>
<organism evidence="3 4">
    <name type="scientific">Trichloromonas acetexigens</name>
    <dbReference type="NCBI Taxonomy" id="38815"/>
    <lineage>
        <taxon>Bacteria</taxon>
        <taxon>Pseudomonadati</taxon>
        <taxon>Thermodesulfobacteriota</taxon>
        <taxon>Desulfuromonadia</taxon>
        <taxon>Desulfuromonadales</taxon>
        <taxon>Trichloromonadaceae</taxon>
        <taxon>Trichloromonas</taxon>
    </lineage>
</organism>
<keyword evidence="1" id="KW-1133">Transmembrane helix</keyword>
<dbReference type="AlphaFoldDB" id="A0A550JKZ0"/>
<dbReference type="Proteomes" id="UP000317155">
    <property type="component" value="Unassembled WGS sequence"/>
</dbReference>
<evidence type="ECO:0000259" key="2">
    <source>
        <dbReference type="Pfam" id="PF14020"/>
    </source>
</evidence>
<protein>
    <submittedName>
        <fullName evidence="3">DUF4236 domain-containing protein</fullName>
    </submittedName>
</protein>
<feature type="transmembrane region" description="Helical" evidence="1">
    <location>
        <begin position="140"/>
        <end position="159"/>
    </location>
</feature>
<gene>
    <name evidence="3" type="ORF">FL622_01500</name>
</gene>
<sequence>MGFFIRKSFRAGPIRFNLSKSGIGVSAGVKGARVGVGPRGAYVAGGRGGLYFRETIGGSSARSGNRISSTSVQAPRGTGELFDEFLDTGLTYESPIKKSTLHIKQPPALPEPKSFKATLVIGIIFLLISLLNFSPKNPPIFSIIVTIVFLGTSAYFILYNKDVKQHAELTKQFLEKLFKIVEEGKKPPSTYIPESLSNASSNFKKHYSNKAIRAYIASFCNEVIAEKELETAKMKLEISNDEFLNAKLHVFSNLFDTYLEDGELDVEEEASIKSVAKKLNIPRETIESEMQVISVMSSIREDVNSALSPIETPLPLQKGEICYYRSDAKILKEKTLSTQTISGTKYKKKGFDIEKEGTAYLTNKKIAIVGAGVYTIPISKIVDVVLNIENSIIELSLDNRKTSLYLTLAMAIPFAAKLEKIMQK</sequence>
<keyword evidence="1" id="KW-0472">Membrane</keyword>
<feature type="domain" description="DUF4236" evidence="2">
    <location>
        <begin position="6"/>
        <end position="53"/>
    </location>
</feature>
<evidence type="ECO:0000256" key="1">
    <source>
        <dbReference type="SAM" id="Phobius"/>
    </source>
</evidence>
<evidence type="ECO:0000313" key="4">
    <source>
        <dbReference type="Proteomes" id="UP000317155"/>
    </source>
</evidence>
<evidence type="ECO:0000313" key="3">
    <source>
        <dbReference type="EMBL" id="TRO83884.1"/>
    </source>
</evidence>
<reference evidence="3 4" key="1">
    <citation type="submission" date="2019-07" db="EMBL/GenBank/DDBJ databases">
        <title>Insights of Desulfuromonas acetexigens electromicrobiology.</title>
        <authorList>
            <person name="Katuri K."/>
            <person name="Sapireddy V."/>
            <person name="Shaw D.R."/>
            <person name="Saikaly P."/>
        </authorList>
    </citation>
    <scope>NUCLEOTIDE SEQUENCE [LARGE SCALE GENOMIC DNA]</scope>
    <source>
        <strain evidence="3 4">2873</strain>
    </source>
</reference>
<name>A0A550JKZ0_9BACT</name>
<keyword evidence="4" id="KW-1185">Reference proteome</keyword>
<feature type="transmembrane region" description="Helical" evidence="1">
    <location>
        <begin position="114"/>
        <end position="134"/>
    </location>
</feature>
<dbReference type="Pfam" id="PF14020">
    <property type="entry name" value="DUF4236"/>
    <property type="match status" value="1"/>
</dbReference>
<dbReference type="RefSeq" id="WP_092052735.1">
    <property type="nucleotide sequence ID" value="NZ_FOJJ01000001.1"/>
</dbReference>
<proteinExistence type="predicted"/>
<accession>A0A550JKZ0</accession>
<dbReference type="InterPro" id="IPR025330">
    <property type="entry name" value="DUF4236"/>
</dbReference>